<feature type="domain" description="N-acetyltransferase" evidence="1">
    <location>
        <begin position="32"/>
        <end position="168"/>
    </location>
</feature>
<dbReference type="SUPFAM" id="SSF55729">
    <property type="entry name" value="Acyl-CoA N-acyltransferases (Nat)"/>
    <property type="match status" value="1"/>
</dbReference>
<dbReference type="EMBL" id="UINC01033431">
    <property type="protein sequence ID" value="SVB22714.1"/>
    <property type="molecule type" value="Genomic_DNA"/>
</dbReference>
<dbReference type="AlphaFoldDB" id="A0A382C9Y4"/>
<dbReference type="GO" id="GO:0016747">
    <property type="term" value="F:acyltransferase activity, transferring groups other than amino-acyl groups"/>
    <property type="evidence" value="ECO:0007669"/>
    <property type="project" value="InterPro"/>
</dbReference>
<gene>
    <name evidence="2" type="ORF">METZ01_LOCUS175568</name>
</gene>
<dbReference type="CDD" id="cd04301">
    <property type="entry name" value="NAT_SF"/>
    <property type="match status" value="1"/>
</dbReference>
<dbReference type="InterPro" id="IPR016181">
    <property type="entry name" value="Acyl_CoA_acyltransferase"/>
</dbReference>
<protein>
    <recommendedName>
        <fullName evidence="1">N-acetyltransferase domain-containing protein</fullName>
    </recommendedName>
</protein>
<evidence type="ECO:0000259" key="1">
    <source>
        <dbReference type="PROSITE" id="PS51186"/>
    </source>
</evidence>
<dbReference type="PROSITE" id="PS51186">
    <property type="entry name" value="GNAT"/>
    <property type="match status" value="1"/>
</dbReference>
<evidence type="ECO:0000313" key="2">
    <source>
        <dbReference type="EMBL" id="SVB22714.1"/>
    </source>
</evidence>
<reference evidence="2" key="1">
    <citation type="submission" date="2018-05" db="EMBL/GenBank/DDBJ databases">
        <authorList>
            <person name="Lanie J.A."/>
            <person name="Ng W.-L."/>
            <person name="Kazmierczak K.M."/>
            <person name="Andrzejewski T.M."/>
            <person name="Davidsen T.M."/>
            <person name="Wayne K.J."/>
            <person name="Tettelin H."/>
            <person name="Glass J.I."/>
            <person name="Rusch D."/>
            <person name="Podicherti R."/>
            <person name="Tsui H.-C.T."/>
            <person name="Winkler M.E."/>
        </authorList>
    </citation>
    <scope>NUCLEOTIDE SEQUENCE</scope>
</reference>
<dbReference type="Gene3D" id="3.40.630.30">
    <property type="match status" value="1"/>
</dbReference>
<sequence>VIRKLYLSLMEIKIENVSYQNKKNARILEAVLASWFKNPKELNLVDPTISYPFRYNKWVTLNYLDPDIRTVVMKTNKWVIGIGSMHTIPNTKTVEIFHIYIDAEYRRQKLGKQILHYFESLALKESAELMVARIMLKNTAAKALLNSEGYIEKEKPNRKIVLFQKKLN</sequence>
<dbReference type="Pfam" id="PF00583">
    <property type="entry name" value="Acetyltransf_1"/>
    <property type="match status" value="1"/>
</dbReference>
<dbReference type="InterPro" id="IPR000182">
    <property type="entry name" value="GNAT_dom"/>
</dbReference>
<organism evidence="2">
    <name type="scientific">marine metagenome</name>
    <dbReference type="NCBI Taxonomy" id="408172"/>
    <lineage>
        <taxon>unclassified sequences</taxon>
        <taxon>metagenomes</taxon>
        <taxon>ecological metagenomes</taxon>
    </lineage>
</organism>
<accession>A0A382C9Y4</accession>
<proteinExistence type="predicted"/>
<name>A0A382C9Y4_9ZZZZ</name>
<feature type="non-terminal residue" evidence="2">
    <location>
        <position position="1"/>
    </location>
</feature>